<dbReference type="InterPro" id="IPR008253">
    <property type="entry name" value="Marvel"/>
</dbReference>
<dbReference type="PANTHER" id="PTHR16275">
    <property type="entry name" value="COILED-COIL DOMAIN-CONTAINING PROTEIN 40"/>
    <property type="match status" value="1"/>
</dbReference>
<evidence type="ECO:0000313" key="11">
    <source>
        <dbReference type="Proteomes" id="UP000719412"/>
    </source>
</evidence>
<evidence type="ECO:0000256" key="4">
    <source>
        <dbReference type="ARBA" id="ARBA00023136"/>
    </source>
</evidence>
<keyword evidence="11" id="KW-1185">Reference proteome</keyword>
<dbReference type="EMBL" id="JABDTM020028243">
    <property type="protein sequence ID" value="KAH0809264.1"/>
    <property type="molecule type" value="Genomic_DNA"/>
</dbReference>
<evidence type="ECO:0000256" key="8">
    <source>
        <dbReference type="SAM" id="Phobius"/>
    </source>
</evidence>
<feature type="transmembrane region" description="Helical" evidence="8">
    <location>
        <begin position="1151"/>
        <end position="1171"/>
    </location>
</feature>
<comment type="caution">
    <text evidence="10">The sequence shown here is derived from an EMBL/GenBank/DDBJ whole genome shotgun (WGS) entry which is preliminary data.</text>
</comment>
<evidence type="ECO:0000256" key="1">
    <source>
        <dbReference type="ARBA" id="ARBA00004141"/>
    </source>
</evidence>
<dbReference type="Pfam" id="PF01284">
    <property type="entry name" value="MARVEL"/>
    <property type="match status" value="1"/>
</dbReference>
<evidence type="ECO:0000256" key="7">
    <source>
        <dbReference type="SAM" id="MobiDB-lite"/>
    </source>
</evidence>
<dbReference type="GO" id="GO:0035082">
    <property type="term" value="P:axoneme assembly"/>
    <property type="evidence" value="ECO:0007669"/>
    <property type="project" value="InterPro"/>
</dbReference>
<keyword evidence="2 5" id="KW-0812">Transmembrane</keyword>
<feature type="compositionally biased region" description="Basic and acidic residues" evidence="7">
    <location>
        <begin position="1"/>
        <end position="10"/>
    </location>
</feature>
<dbReference type="GO" id="GO:0005737">
    <property type="term" value="C:cytoplasm"/>
    <property type="evidence" value="ECO:0007669"/>
    <property type="project" value="TreeGrafter"/>
</dbReference>
<feature type="coiled-coil region" evidence="6">
    <location>
        <begin position="370"/>
        <end position="578"/>
    </location>
</feature>
<gene>
    <name evidence="10" type="ORF">GEV33_013530</name>
</gene>
<reference evidence="10" key="2">
    <citation type="submission" date="2021-08" db="EMBL/GenBank/DDBJ databases">
        <authorList>
            <person name="Eriksson T."/>
        </authorList>
    </citation>
    <scope>NUCLEOTIDE SEQUENCE</scope>
    <source>
        <strain evidence="10">Stoneville</strain>
        <tissue evidence="10">Whole head</tissue>
    </source>
</reference>
<feature type="domain" description="MARVEL" evidence="9">
    <location>
        <begin position="947"/>
        <end position="1175"/>
    </location>
</feature>
<feature type="region of interest" description="Disordered" evidence="7">
    <location>
        <begin position="1"/>
        <end position="65"/>
    </location>
</feature>
<dbReference type="GO" id="GO:0016020">
    <property type="term" value="C:membrane"/>
    <property type="evidence" value="ECO:0007669"/>
    <property type="project" value="UniProtKB-SubCell"/>
</dbReference>
<name>A0A8J6H6Q6_TENMO</name>
<evidence type="ECO:0000259" key="9">
    <source>
        <dbReference type="PROSITE" id="PS51225"/>
    </source>
</evidence>
<reference evidence="10" key="1">
    <citation type="journal article" date="2020" name="J Insects Food Feed">
        <title>The yellow mealworm (Tenebrio molitor) genome: a resource for the emerging insects as food and feed industry.</title>
        <authorList>
            <person name="Eriksson T."/>
            <person name="Andere A."/>
            <person name="Kelstrup H."/>
            <person name="Emery V."/>
            <person name="Picard C."/>
        </authorList>
    </citation>
    <scope>NUCLEOTIDE SEQUENCE</scope>
    <source>
        <strain evidence="10">Stoneville</strain>
        <tissue evidence="10">Whole head</tissue>
    </source>
</reference>
<evidence type="ECO:0000256" key="3">
    <source>
        <dbReference type="ARBA" id="ARBA00022989"/>
    </source>
</evidence>
<comment type="subcellular location">
    <subcellularLocation>
        <location evidence="1">Membrane</location>
        <topology evidence="1">Multi-pass membrane protein</topology>
    </subcellularLocation>
</comment>
<evidence type="ECO:0000313" key="10">
    <source>
        <dbReference type="EMBL" id="KAH0809264.1"/>
    </source>
</evidence>
<keyword evidence="3 8" id="KW-1133">Transmembrane helix</keyword>
<dbReference type="PROSITE" id="PS51225">
    <property type="entry name" value="MARVEL"/>
    <property type="match status" value="1"/>
</dbReference>
<evidence type="ECO:0000256" key="2">
    <source>
        <dbReference type="ARBA" id="ARBA00022692"/>
    </source>
</evidence>
<protein>
    <recommendedName>
        <fullName evidence="9">MARVEL domain-containing protein</fullName>
    </recommendedName>
</protein>
<sequence length="1231" mass="142988">MDSAHAKTNSEIEDEEPKYTPRFQRFNKSANKEESDVPDSERSPRSYRSVKPKTKEESQVLDPDNPLLDRFQKALKEHLLRQINHLKDDIYEYECGTKKSNAKRDELGIFIYEQQQILQKQQKTLDQYIDKLQTTTAAREELQNVLTERREAYKNERQRFFDAESQERELRNEVEGTNLLVQQMSQWEDNLESDITVKKRIYEKSRKDKMKLLEEKRMQDALIYKLMTKIWEVERELERIDVQMKVKDEEREELAQTVALGNTNIEAMESEYRCLLHSWNSVIIAIGNRDKVLTCLNKELVKSEENFKSILSEIEQVKKLAQKEMRRNEDLTMLKDRFLNDVQTCKAALDAETEKKTSMEKRMYEMEGIIEQTELDIRKINEEANDTNNVLAALTREHEQLDNQKGELEERIMKALEEQVTNNKTLMTLQRALKQMRTKNREMEIQVAAGENKIAAVTSEIEAQKFANFESQRYLKELEQQLRELGKEADQYQDAMKQLELRIAKRQREVDLLNTKYQKMVEKSGMSHSSPLETKITTLEKNIEEIQEQIKKLQQFWLREQTNLIKISEERQEQIQNNNLIRKQILILEQKNLRVSDELGAHKKQQDKVLRCINNLHSQLTVMGDNFVKTKGLKVNMDKDNEVLRQDYVYKLKDAELECLKLEDEIAQIEEDKVNMSNELIDMNRQSLEWEKKFLNAKDTKTTMIEERSQDGEVGTMKAEIHRMNVRYSQLKKVQDVLVHDLEHCVSRRDAIMTTAEARERRMKNGMEKTRINFTRKLDDTRNKIKQMENQIEEMERRVEEMEKTKGEVEEEMQEMQRDIENIQECHEDLQETLEERITQRQMTFELLLQVQKKLNAYSDITKGRKPHLVYRTESVLTSGFNKEMSVNSKLSKIVENLQGDFPNHVHELNRLSNSLKLPVTVVYKNMEGVGAYGGGKAGGAFDPISFAQRPQVILRAVCWLFSIVVFGCISSQGWFVNKKSGKEECLYNGDGNACNYGVGISVIAFLASMGFLAGEYLFEQMSSVKTRKHYVLGDLSFSGALRVDSVHIVVEFVDYCLDGGCVPLYGHLNLDGDVVGKGERMYVEEHTHQPQLNYPPHTQNNPAERASGAADGHFVAFWSFLYFVGFWYLASQWGKSTSPENGYGVNNVQAAIAFSFFSIFSWAGCAFFAFQRFRQGSDAAFATNYEAETSIPTSYPSYPGGPETDQHYQEPPFSAGPNQRGPTDFQAPAY</sequence>
<dbReference type="PANTHER" id="PTHR16275:SF8">
    <property type="entry name" value="COILED-COIL DOMAIN-CONTAINING PROTEIN 40"/>
    <property type="match status" value="1"/>
</dbReference>
<dbReference type="Proteomes" id="UP000719412">
    <property type="component" value="Unassembled WGS sequence"/>
</dbReference>
<feature type="transmembrane region" description="Helical" evidence="8">
    <location>
        <begin position="1115"/>
        <end position="1131"/>
    </location>
</feature>
<feature type="transmembrane region" description="Helical" evidence="8">
    <location>
        <begin position="997"/>
        <end position="1019"/>
    </location>
</feature>
<keyword evidence="6" id="KW-0175">Coiled coil</keyword>
<feature type="coiled-coil region" evidence="6">
    <location>
        <begin position="118"/>
        <end position="173"/>
    </location>
</feature>
<feature type="coiled-coil region" evidence="6">
    <location>
        <begin position="645"/>
        <end position="686"/>
    </location>
</feature>
<evidence type="ECO:0000256" key="5">
    <source>
        <dbReference type="PROSITE-ProRule" id="PRU00581"/>
    </source>
</evidence>
<dbReference type="AlphaFoldDB" id="A0A8J6H6Q6"/>
<dbReference type="InterPro" id="IPR037386">
    <property type="entry name" value="CCDC40"/>
</dbReference>
<organism evidence="10 11">
    <name type="scientific">Tenebrio molitor</name>
    <name type="common">Yellow mealworm beetle</name>
    <dbReference type="NCBI Taxonomy" id="7067"/>
    <lineage>
        <taxon>Eukaryota</taxon>
        <taxon>Metazoa</taxon>
        <taxon>Ecdysozoa</taxon>
        <taxon>Arthropoda</taxon>
        <taxon>Hexapoda</taxon>
        <taxon>Insecta</taxon>
        <taxon>Pterygota</taxon>
        <taxon>Neoptera</taxon>
        <taxon>Endopterygota</taxon>
        <taxon>Coleoptera</taxon>
        <taxon>Polyphaga</taxon>
        <taxon>Cucujiformia</taxon>
        <taxon>Tenebrionidae</taxon>
        <taxon>Tenebrio</taxon>
    </lineage>
</organism>
<feature type="region of interest" description="Disordered" evidence="7">
    <location>
        <begin position="1193"/>
        <end position="1231"/>
    </location>
</feature>
<feature type="coiled-coil region" evidence="6">
    <location>
        <begin position="771"/>
        <end position="833"/>
    </location>
</feature>
<feature type="compositionally biased region" description="Basic and acidic residues" evidence="7">
    <location>
        <begin position="30"/>
        <end position="44"/>
    </location>
</feature>
<proteinExistence type="predicted"/>
<accession>A0A8J6H6Q6</accession>
<evidence type="ECO:0000256" key="6">
    <source>
        <dbReference type="SAM" id="Coils"/>
    </source>
</evidence>
<keyword evidence="4 5" id="KW-0472">Membrane</keyword>